<dbReference type="Proteomes" id="UP000694240">
    <property type="component" value="Chromosome 7"/>
</dbReference>
<evidence type="ECO:0000256" key="11">
    <source>
        <dbReference type="SAM" id="SignalP"/>
    </source>
</evidence>
<dbReference type="PANTHER" id="PTHR33138">
    <property type="entry name" value="OS01G0690200 PROTEIN"/>
    <property type="match status" value="1"/>
</dbReference>
<dbReference type="GO" id="GO:0030247">
    <property type="term" value="F:polysaccharide binding"/>
    <property type="evidence" value="ECO:0007669"/>
    <property type="project" value="InterPro"/>
</dbReference>
<feature type="domain" description="Wall-associated receptor kinase galacturonan-binding" evidence="12">
    <location>
        <begin position="34"/>
        <end position="98"/>
    </location>
</feature>
<keyword evidence="8" id="KW-0325">Glycoprotein</keyword>
<accession>A0A8T2BM12</accession>
<name>A0A8T2BM12_9BRAS</name>
<dbReference type="InterPro" id="IPR025287">
    <property type="entry name" value="WAK_GUB"/>
</dbReference>
<feature type="chain" id="PRO_5035902760" description="non-specific serine/threonine protein kinase" evidence="11">
    <location>
        <begin position="28"/>
        <end position="514"/>
    </location>
</feature>
<evidence type="ECO:0000256" key="9">
    <source>
        <dbReference type="ARBA" id="ARBA00047899"/>
    </source>
</evidence>
<evidence type="ECO:0000256" key="2">
    <source>
        <dbReference type="ARBA" id="ARBA00012513"/>
    </source>
</evidence>
<evidence type="ECO:0000256" key="1">
    <source>
        <dbReference type="ARBA" id="ARBA00004479"/>
    </source>
</evidence>
<gene>
    <name evidence="14" type="ORF">ISN45_Aa02g014140</name>
</gene>
<evidence type="ECO:0000256" key="5">
    <source>
        <dbReference type="ARBA" id="ARBA00022989"/>
    </source>
</evidence>
<evidence type="ECO:0000259" key="13">
    <source>
        <dbReference type="Pfam" id="PF14380"/>
    </source>
</evidence>
<keyword evidence="4 11" id="KW-0732">Signal</keyword>
<dbReference type="PANTHER" id="PTHR33138:SF11">
    <property type="entry name" value="KINASE-LIKE PROTEIN"/>
    <property type="match status" value="1"/>
</dbReference>
<evidence type="ECO:0000256" key="8">
    <source>
        <dbReference type="ARBA" id="ARBA00023180"/>
    </source>
</evidence>
<comment type="subcellular location">
    <subcellularLocation>
        <location evidence="1">Membrane</location>
        <topology evidence="1">Single-pass type I membrane protein</topology>
    </subcellularLocation>
</comment>
<evidence type="ECO:0000256" key="3">
    <source>
        <dbReference type="ARBA" id="ARBA00022692"/>
    </source>
</evidence>
<dbReference type="Pfam" id="PF13947">
    <property type="entry name" value="GUB_WAK_bind"/>
    <property type="match status" value="2"/>
</dbReference>
<reference evidence="14 15" key="1">
    <citation type="submission" date="2020-12" db="EMBL/GenBank/DDBJ databases">
        <title>Concerted genomic and epigenomic changes stabilize Arabidopsis allopolyploids.</title>
        <authorList>
            <person name="Chen Z."/>
        </authorList>
    </citation>
    <scope>NUCLEOTIDE SEQUENCE [LARGE SCALE GENOMIC DNA]</scope>
    <source>
        <strain evidence="14">Allo738</strain>
        <tissue evidence="14">Leaf</tissue>
    </source>
</reference>
<dbReference type="GO" id="GO:0004674">
    <property type="term" value="F:protein serine/threonine kinase activity"/>
    <property type="evidence" value="ECO:0007669"/>
    <property type="project" value="UniProtKB-KW"/>
</dbReference>
<feature type="signal peptide" evidence="11">
    <location>
        <begin position="1"/>
        <end position="27"/>
    </location>
</feature>
<feature type="domain" description="Wall-associated receptor kinase C-terminal" evidence="13">
    <location>
        <begin position="387"/>
        <end position="472"/>
    </location>
</feature>
<keyword evidence="7 14" id="KW-0675">Receptor</keyword>
<dbReference type="GO" id="GO:0016020">
    <property type="term" value="C:membrane"/>
    <property type="evidence" value="ECO:0007669"/>
    <property type="project" value="UniProtKB-SubCell"/>
</dbReference>
<feature type="domain" description="Wall-associated receptor kinase C-terminal" evidence="13">
    <location>
        <begin position="156"/>
        <end position="229"/>
    </location>
</feature>
<keyword evidence="14" id="KW-0418">Kinase</keyword>
<keyword evidence="5" id="KW-1133">Transmembrane helix</keyword>
<comment type="caution">
    <text evidence="14">The sequence shown here is derived from an EMBL/GenBank/DDBJ whole genome shotgun (WGS) entry which is preliminary data.</text>
</comment>
<evidence type="ECO:0000313" key="15">
    <source>
        <dbReference type="Proteomes" id="UP000694240"/>
    </source>
</evidence>
<dbReference type="AlphaFoldDB" id="A0A8T2BM12"/>
<protein>
    <recommendedName>
        <fullName evidence="2">non-specific serine/threonine protein kinase</fullName>
        <ecNumber evidence="2">2.7.11.1</ecNumber>
    </recommendedName>
</protein>
<sequence>MYYPLSSYSILFFLFCLIFYHFPCASSKQGLGWCESLFQCGNITADFPFWGGNRHKPCGHPLLELHCNNNNTTSLFISNQEFYVGQINQTSNILTLARSDLLGSFCSSSVYNTTTLPPQFFELSPTYKSLTVSYHCDPKLSYRSSYTCPALGTFSVSQSLDYQYSCQKYFSVNVPTSFNPEERGLNLTNLESVLRKGFDVKLAIDEIPCQECLSTRGICGFNSTTQICCNVTSPSGGVTCVPQHQPSADELYRRCSEGFSCGSQRGLKYPLWKPGREDCGHPNFKLNCSGGFAEINIASVIFRILDTSYSSIRLARSDYIGDLCPANPLNAPFIENVLPVLQFTADTELLTLYYGCRFNSSDIPPNIYAGELGCDEGRSYYVTRNLSSPLLDTSRGLLNNFREMCKRNVSVPASGPALNDLQTSPNRDNLKMALDQGFELEVHSDCVTCLDSHGACGYNQTSSEFVCYCKDGKCGNNGKISAAENPFSFKVQSSNRLFFSCHFIDEGFSQLISA</sequence>
<dbReference type="EC" id="2.7.11.1" evidence="2"/>
<keyword evidence="14" id="KW-0808">Transferase</keyword>
<evidence type="ECO:0000256" key="7">
    <source>
        <dbReference type="ARBA" id="ARBA00023170"/>
    </source>
</evidence>
<comment type="catalytic activity">
    <reaction evidence="9">
        <text>L-threonyl-[protein] + ATP = O-phospho-L-threonyl-[protein] + ADP + H(+)</text>
        <dbReference type="Rhea" id="RHEA:46608"/>
        <dbReference type="Rhea" id="RHEA-COMP:11060"/>
        <dbReference type="Rhea" id="RHEA-COMP:11605"/>
        <dbReference type="ChEBI" id="CHEBI:15378"/>
        <dbReference type="ChEBI" id="CHEBI:30013"/>
        <dbReference type="ChEBI" id="CHEBI:30616"/>
        <dbReference type="ChEBI" id="CHEBI:61977"/>
        <dbReference type="ChEBI" id="CHEBI:456216"/>
        <dbReference type="EC" id="2.7.11.1"/>
    </reaction>
</comment>
<keyword evidence="6" id="KW-0472">Membrane</keyword>
<evidence type="ECO:0000256" key="6">
    <source>
        <dbReference type="ARBA" id="ARBA00023136"/>
    </source>
</evidence>
<dbReference type="Pfam" id="PF14380">
    <property type="entry name" value="WAK_assoc"/>
    <property type="match status" value="2"/>
</dbReference>
<dbReference type="EMBL" id="JAEFBK010000007">
    <property type="protein sequence ID" value="KAG7586064.1"/>
    <property type="molecule type" value="Genomic_DNA"/>
</dbReference>
<proteinExistence type="predicted"/>
<evidence type="ECO:0000256" key="10">
    <source>
        <dbReference type="ARBA" id="ARBA00048679"/>
    </source>
</evidence>
<feature type="domain" description="Wall-associated receptor kinase galacturonan-binding" evidence="12">
    <location>
        <begin position="255"/>
        <end position="315"/>
    </location>
</feature>
<evidence type="ECO:0000313" key="14">
    <source>
        <dbReference type="EMBL" id="KAG7586064.1"/>
    </source>
</evidence>
<keyword evidence="3" id="KW-0812">Transmembrane</keyword>
<evidence type="ECO:0000256" key="4">
    <source>
        <dbReference type="ARBA" id="ARBA00022729"/>
    </source>
</evidence>
<organism evidence="14 15">
    <name type="scientific">Arabidopsis thaliana x Arabidopsis arenosa</name>
    <dbReference type="NCBI Taxonomy" id="1240361"/>
    <lineage>
        <taxon>Eukaryota</taxon>
        <taxon>Viridiplantae</taxon>
        <taxon>Streptophyta</taxon>
        <taxon>Embryophyta</taxon>
        <taxon>Tracheophyta</taxon>
        <taxon>Spermatophyta</taxon>
        <taxon>Magnoliopsida</taxon>
        <taxon>eudicotyledons</taxon>
        <taxon>Gunneridae</taxon>
        <taxon>Pentapetalae</taxon>
        <taxon>rosids</taxon>
        <taxon>malvids</taxon>
        <taxon>Brassicales</taxon>
        <taxon>Brassicaceae</taxon>
        <taxon>Camelineae</taxon>
        <taxon>Arabidopsis</taxon>
    </lineage>
</organism>
<comment type="catalytic activity">
    <reaction evidence="10">
        <text>L-seryl-[protein] + ATP = O-phospho-L-seryl-[protein] + ADP + H(+)</text>
        <dbReference type="Rhea" id="RHEA:17989"/>
        <dbReference type="Rhea" id="RHEA-COMP:9863"/>
        <dbReference type="Rhea" id="RHEA-COMP:11604"/>
        <dbReference type="ChEBI" id="CHEBI:15378"/>
        <dbReference type="ChEBI" id="CHEBI:29999"/>
        <dbReference type="ChEBI" id="CHEBI:30616"/>
        <dbReference type="ChEBI" id="CHEBI:83421"/>
        <dbReference type="ChEBI" id="CHEBI:456216"/>
        <dbReference type="EC" id="2.7.11.1"/>
    </reaction>
</comment>
<dbReference type="InterPro" id="IPR032872">
    <property type="entry name" value="WAK_assoc_C"/>
</dbReference>
<keyword evidence="15" id="KW-1185">Reference proteome</keyword>
<evidence type="ECO:0000259" key="12">
    <source>
        <dbReference type="Pfam" id="PF13947"/>
    </source>
</evidence>